<dbReference type="RefSeq" id="WP_250922911.1">
    <property type="nucleotide sequence ID" value="NZ_JAMQAW010000042.1"/>
</dbReference>
<protein>
    <submittedName>
        <fullName evidence="1">Uncharacterized protein</fullName>
    </submittedName>
</protein>
<accession>A0ABT0UWW1</accession>
<keyword evidence="2" id="KW-1185">Reference proteome</keyword>
<evidence type="ECO:0000313" key="2">
    <source>
        <dbReference type="Proteomes" id="UP001431429"/>
    </source>
</evidence>
<comment type="caution">
    <text evidence="1">The sequence shown here is derived from an EMBL/GenBank/DDBJ whole genome shotgun (WGS) entry which is preliminary data.</text>
</comment>
<dbReference type="EMBL" id="JAMQAW010000042">
    <property type="protein sequence ID" value="MCM2392585.1"/>
    <property type="molecule type" value="Genomic_DNA"/>
</dbReference>
<reference evidence="1" key="1">
    <citation type="submission" date="2022-06" db="EMBL/GenBank/DDBJ databases">
        <title>Genome public.</title>
        <authorList>
            <person name="Sun Q."/>
        </authorList>
    </citation>
    <scope>NUCLEOTIDE SEQUENCE</scope>
    <source>
        <strain evidence="1">CWNU-1</strain>
    </source>
</reference>
<dbReference type="Proteomes" id="UP001431429">
    <property type="component" value="Unassembled WGS sequence"/>
</dbReference>
<sequence>MADVVTVCILEPCCDKSEPGYTPRPKPRYMRTPGRSDSCNHLHSERRKAMITEYGSCGEAEAEYQGKACGWGATDGWLYEGEMPPEGERFRIMPIKGTLTTHFCHREPVEIPFPTIDLAREYAEEYHEYPDGGRHKQILYNIVGDQDTVVRWSSYTVKVGTELTAGDWA</sequence>
<evidence type="ECO:0000313" key="1">
    <source>
        <dbReference type="EMBL" id="MCM2392585.1"/>
    </source>
</evidence>
<proteinExistence type="predicted"/>
<name>A0ABT0UWW1_9ACTN</name>
<gene>
    <name evidence="1" type="ORF">NBG84_30605</name>
</gene>
<organism evidence="1 2">
    <name type="scientific">Streptomyces albipurpureus</name>
    <dbReference type="NCBI Taxonomy" id="2897419"/>
    <lineage>
        <taxon>Bacteria</taxon>
        <taxon>Bacillati</taxon>
        <taxon>Actinomycetota</taxon>
        <taxon>Actinomycetes</taxon>
        <taxon>Kitasatosporales</taxon>
        <taxon>Streptomycetaceae</taxon>
        <taxon>Streptomyces</taxon>
    </lineage>
</organism>